<dbReference type="EMBL" id="GL698594">
    <property type="protein sequence ID" value="EFY85022.1"/>
    <property type="molecule type" value="Genomic_DNA"/>
</dbReference>
<gene>
    <name evidence="1" type="ORF">MAC_08954</name>
</gene>
<accession>E9EGF6</accession>
<keyword evidence="2" id="KW-1185">Reference proteome</keyword>
<proteinExistence type="predicted"/>
<dbReference type="HOGENOM" id="CLU_2109586_0_0_1"/>
<dbReference type="RefSeq" id="XP_007815294.1">
    <property type="nucleotide sequence ID" value="XM_007817103.1"/>
</dbReference>
<organism evidence="2">
    <name type="scientific">Metarhizium acridum (strain CQMa 102)</name>
    <dbReference type="NCBI Taxonomy" id="655827"/>
    <lineage>
        <taxon>Eukaryota</taxon>
        <taxon>Fungi</taxon>
        <taxon>Dikarya</taxon>
        <taxon>Ascomycota</taxon>
        <taxon>Pezizomycotina</taxon>
        <taxon>Sordariomycetes</taxon>
        <taxon>Hypocreomycetidae</taxon>
        <taxon>Hypocreales</taxon>
        <taxon>Clavicipitaceae</taxon>
        <taxon>Metarhizium</taxon>
    </lineage>
</organism>
<name>E9EGF6_METAQ</name>
<dbReference type="AlphaFoldDB" id="E9EGF6"/>
<dbReference type="Proteomes" id="UP000002499">
    <property type="component" value="Unassembled WGS sequence"/>
</dbReference>
<sequence>MTNAQVVRLQHRQPRHNHHHLLVALQGPPPPSEPDFGLDSLPGLLFTLAGTPLYLYAALGGKFKAWHDVLDDVPTPLLLGAHGGRGIKDVRVSLLGVGIMYGILPCQLLTATKPH</sequence>
<dbReference type="GeneID" id="19253265"/>
<dbReference type="OrthoDB" id="10017101at2759"/>
<reference evidence="1 2" key="1">
    <citation type="journal article" date="2011" name="PLoS Genet.">
        <title>Genome sequencing and comparative transcriptomics of the model entomopathogenic fungi Metarhizium anisopliae and M. acridum.</title>
        <authorList>
            <person name="Gao Q."/>
            <person name="Jin K."/>
            <person name="Ying S.H."/>
            <person name="Zhang Y."/>
            <person name="Xiao G."/>
            <person name="Shang Y."/>
            <person name="Duan Z."/>
            <person name="Hu X."/>
            <person name="Xie X.Q."/>
            <person name="Zhou G."/>
            <person name="Peng G."/>
            <person name="Luo Z."/>
            <person name="Huang W."/>
            <person name="Wang B."/>
            <person name="Fang W."/>
            <person name="Wang S."/>
            <person name="Zhong Y."/>
            <person name="Ma L.J."/>
            <person name="St Leger R.J."/>
            <person name="Zhao G.P."/>
            <person name="Pei Y."/>
            <person name="Feng M.G."/>
            <person name="Xia Y."/>
            <person name="Wang C."/>
        </authorList>
    </citation>
    <scope>NUCLEOTIDE SEQUENCE [LARGE SCALE GENOMIC DNA]</scope>
    <source>
        <strain evidence="1 2">CQMa 102</strain>
    </source>
</reference>
<dbReference type="KEGG" id="maw:19253265"/>
<evidence type="ECO:0000313" key="1">
    <source>
        <dbReference type="EMBL" id="EFY85022.1"/>
    </source>
</evidence>
<evidence type="ECO:0000313" key="2">
    <source>
        <dbReference type="Proteomes" id="UP000002499"/>
    </source>
</evidence>
<dbReference type="eggNOG" id="ENOG502T52K">
    <property type="taxonomic scope" value="Eukaryota"/>
</dbReference>
<protein>
    <submittedName>
        <fullName evidence="1">Uncharacterized protein</fullName>
    </submittedName>
</protein>
<dbReference type="InParanoid" id="E9EGF6"/>